<evidence type="ECO:0000313" key="1">
    <source>
        <dbReference type="EMBL" id="KKN73389.1"/>
    </source>
</evidence>
<proteinExistence type="predicted"/>
<gene>
    <name evidence="1" type="ORF">LCGC14_0400920</name>
</gene>
<dbReference type="EMBL" id="LAZR01000344">
    <property type="protein sequence ID" value="KKN73389.1"/>
    <property type="molecule type" value="Genomic_DNA"/>
</dbReference>
<sequence length="63" mass="7244">MTKTDDISYRARSVARFIDRLKPGDYVIHLTLPPRHYAEPFEIKAETADLTEKNEHAIKASES</sequence>
<protein>
    <submittedName>
        <fullName evidence="1">Uncharacterized protein</fullName>
    </submittedName>
</protein>
<dbReference type="AlphaFoldDB" id="A0A0F9T2E5"/>
<accession>A0A0F9T2E5</accession>
<comment type="caution">
    <text evidence="1">The sequence shown here is derived from an EMBL/GenBank/DDBJ whole genome shotgun (WGS) entry which is preliminary data.</text>
</comment>
<name>A0A0F9T2E5_9ZZZZ</name>
<organism evidence="1">
    <name type="scientific">marine sediment metagenome</name>
    <dbReference type="NCBI Taxonomy" id="412755"/>
    <lineage>
        <taxon>unclassified sequences</taxon>
        <taxon>metagenomes</taxon>
        <taxon>ecological metagenomes</taxon>
    </lineage>
</organism>
<reference evidence="1" key="1">
    <citation type="journal article" date="2015" name="Nature">
        <title>Complex archaea that bridge the gap between prokaryotes and eukaryotes.</title>
        <authorList>
            <person name="Spang A."/>
            <person name="Saw J.H."/>
            <person name="Jorgensen S.L."/>
            <person name="Zaremba-Niedzwiedzka K."/>
            <person name="Martijn J."/>
            <person name="Lind A.E."/>
            <person name="van Eijk R."/>
            <person name="Schleper C."/>
            <person name="Guy L."/>
            <person name="Ettema T.J."/>
        </authorList>
    </citation>
    <scope>NUCLEOTIDE SEQUENCE</scope>
</reference>